<reference evidence="2 3" key="1">
    <citation type="submission" date="2019-12" db="EMBL/GenBank/DDBJ databases">
        <title>Comparative genomics gives insights into the taxonomy of the Azoarcus-Aromatoleum group and reveals separate origins of nif in the plant-associated Azoarcus and non-plant-associated Aromatoleum sub-groups.</title>
        <authorList>
            <person name="Lafos M."/>
            <person name="Maluk M."/>
            <person name="Batista M."/>
            <person name="Junghare M."/>
            <person name="Carmona M."/>
            <person name="Faoro H."/>
            <person name="Cruz L.M."/>
            <person name="Battistoni F."/>
            <person name="De Souza E."/>
            <person name="Pedrosa F."/>
            <person name="Chen W.-M."/>
            <person name="Poole P.S."/>
            <person name="Dixon R.A."/>
            <person name="James E.K."/>
        </authorList>
    </citation>
    <scope>NUCLEOTIDE SEQUENCE [LARGE SCALE GENOMIC DNA]</scope>
    <source>
        <strain evidence="2 3">22Lin</strain>
    </source>
</reference>
<comment type="caution">
    <text evidence="2">The sequence shown here is derived from an EMBL/GenBank/DDBJ whole genome shotgun (WGS) entry which is preliminary data.</text>
</comment>
<dbReference type="EMBL" id="WTVQ01000062">
    <property type="protein sequence ID" value="NMG77405.1"/>
    <property type="molecule type" value="Genomic_DNA"/>
</dbReference>
<evidence type="ECO:0000313" key="3">
    <source>
        <dbReference type="Proteomes" id="UP000648984"/>
    </source>
</evidence>
<dbReference type="PANTHER" id="PTHR47992">
    <property type="entry name" value="PROTEIN PHOSPHATASE"/>
    <property type="match status" value="1"/>
</dbReference>
<dbReference type="SUPFAM" id="SSF81606">
    <property type="entry name" value="PP2C-like"/>
    <property type="match status" value="1"/>
</dbReference>
<organism evidence="2 3">
    <name type="scientific">Aromatoleum diolicum</name>
    <dbReference type="NCBI Taxonomy" id="75796"/>
    <lineage>
        <taxon>Bacteria</taxon>
        <taxon>Pseudomonadati</taxon>
        <taxon>Pseudomonadota</taxon>
        <taxon>Betaproteobacteria</taxon>
        <taxon>Rhodocyclales</taxon>
        <taxon>Rhodocyclaceae</taxon>
        <taxon>Aromatoleum</taxon>
    </lineage>
</organism>
<evidence type="ECO:0000313" key="2">
    <source>
        <dbReference type="EMBL" id="NMG77405.1"/>
    </source>
</evidence>
<protein>
    <submittedName>
        <fullName evidence="2">Serine/threonine-protein phosphatase</fullName>
    </submittedName>
</protein>
<dbReference type="SMART" id="SM00331">
    <property type="entry name" value="PP2C_SIG"/>
    <property type="match status" value="1"/>
</dbReference>
<dbReference type="InterPro" id="IPR036457">
    <property type="entry name" value="PPM-type-like_dom_sf"/>
</dbReference>
<dbReference type="CDD" id="cd00143">
    <property type="entry name" value="PP2Cc"/>
    <property type="match status" value="1"/>
</dbReference>
<dbReference type="SMART" id="SM00332">
    <property type="entry name" value="PP2Cc"/>
    <property type="match status" value="1"/>
</dbReference>
<dbReference type="InterPro" id="IPR001932">
    <property type="entry name" value="PPM-type_phosphatase-like_dom"/>
</dbReference>
<proteinExistence type="predicted"/>
<evidence type="ECO:0000259" key="1">
    <source>
        <dbReference type="PROSITE" id="PS51746"/>
    </source>
</evidence>
<dbReference type="Proteomes" id="UP000648984">
    <property type="component" value="Unassembled WGS sequence"/>
</dbReference>
<keyword evidence="3" id="KW-1185">Reference proteome</keyword>
<name>A0ABX1QIG0_9RHOO</name>
<dbReference type="Gene3D" id="3.60.40.10">
    <property type="entry name" value="PPM-type phosphatase domain"/>
    <property type="match status" value="1"/>
</dbReference>
<dbReference type="PROSITE" id="PS51746">
    <property type="entry name" value="PPM_2"/>
    <property type="match status" value="1"/>
</dbReference>
<sequence length="262" mass="27706">MTSRRAHGTQSVPHMEFCARSDVGRVRTRNEDALEVRQTQAWALLADGMGGYRGGDVASRIAVAAALQRLEYEVSAGRAEGPDALAGVLSRAVCVANDEIRREAMKTPELSGMGSTLVVATFLADCVVSVHVGDSRLYRLSEGGLQQLTRDHTMLQELVDGGIMSAEESARSQFRGLLTRGLGVSATVVPEVGTHAARAGDIFLLCSDGLTDMLADDEIADVLASIITGDGLLAPAADRLVELANCRGGRDNISVILARMAV</sequence>
<dbReference type="InterPro" id="IPR015655">
    <property type="entry name" value="PP2C"/>
</dbReference>
<accession>A0ABX1QIG0</accession>
<gene>
    <name evidence="2" type="ORF">GPA25_21880</name>
</gene>
<feature type="domain" description="PPM-type phosphatase" evidence="1">
    <location>
        <begin position="16"/>
        <end position="260"/>
    </location>
</feature>
<dbReference type="Pfam" id="PF13672">
    <property type="entry name" value="PP2C_2"/>
    <property type="match status" value="1"/>
</dbReference>